<name>A0A921E810_9BACT</name>
<dbReference type="PANTHER" id="PTHR39200:SF1">
    <property type="entry name" value="AUTO-TRANSPORTER ADHESIN HEAD GIN DOMAIN-CONTAINING PROTEIN-RELATED"/>
    <property type="match status" value="1"/>
</dbReference>
<feature type="signal peptide" evidence="1">
    <location>
        <begin position="1"/>
        <end position="18"/>
    </location>
</feature>
<evidence type="ECO:0000256" key="1">
    <source>
        <dbReference type="SAM" id="SignalP"/>
    </source>
</evidence>
<keyword evidence="1" id="KW-0732">Signal</keyword>
<feature type="chain" id="PRO_5038008260" evidence="1">
    <location>
        <begin position="19"/>
        <end position="244"/>
    </location>
</feature>
<dbReference type="Pfam" id="PF10988">
    <property type="entry name" value="DUF2807"/>
    <property type="match status" value="1"/>
</dbReference>
<comment type="caution">
    <text evidence="3">The sequence shown here is derived from an EMBL/GenBank/DDBJ whole genome shotgun (WGS) entry which is preliminary data.</text>
</comment>
<dbReference type="InterPro" id="IPR021255">
    <property type="entry name" value="DUF2807"/>
</dbReference>
<dbReference type="AlphaFoldDB" id="A0A921E810"/>
<sequence length="244" mass="25687">MRNLKIASLCAAMAVTMATDSAICAQTVKDYSLKLNDFTELKVLDGINVDYSIAPSADSVQAHFEAPDNMASAIRFEQKDSRLTIRLSEEMMDAKSIPTVHVSSTMLVKIQNNGDSTVTANTGNVRVPKFQARLEGNGSLIVAGVSAPEVNVKKFTGRGTIAVEGECTTASIGNTGTGSVNCASLLSQDAKCNVIGTGSIYCHATGTLSVTGMSGTVYFGGNPKDIKSRTLGVKLKPIEQLEAE</sequence>
<gene>
    <name evidence="3" type="ORF">K8V47_03235</name>
</gene>
<dbReference type="PANTHER" id="PTHR39200">
    <property type="entry name" value="HYPOTHETICAL EXPORTED PROTEIN"/>
    <property type="match status" value="1"/>
</dbReference>
<reference evidence="3" key="1">
    <citation type="journal article" date="2021" name="PeerJ">
        <title>Extensive microbial diversity within the chicken gut microbiome revealed by metagenomics and culture.</title>
        <authorList>
            <person name="Gilroy R."/>
            <person name="Ravi A."/>
            <person name="Getino M."/>
            <person name="Pursley I."/>
            <person name="Horton D.L."/>
            <person name="Alikhan N.F."/>
            <person name="Baker D."/>
            <person name="Gharbi K."/>
            <person name="Hall N."/>
            <person name="Watson M."/>
            <person name="Adriaenssens E.M."/>
            <person name="Foster-Nyarko E."/>
            <person name="Jarju S."/>
            <person name="Secka A."/>
            <person name="Antonio M."/>
            <person name="Oren A."/>
            <person name="Chaudhuri R.R."/>
            <person name="La Ragione R."/>
            <person name="Hildebrand F."/>
            <person name="Pallen M.J."/>
        </authorList>
    </citation>
    <scope>NUCLEOTIDE SEQUENCE</scope>
    <source>
        <strain evidence="3">4100</strain>
    </source>
</reference>
<dbReference type="Proteomes" id="UP000711407">
    <property type="component" value="Unassembled WGS sequence"/>
</dbReference>
<dbReference type="Gene3D" id="2.160.20.120">
    <property type="match status" value="1"/>
</dbReference>
<evidence type="ECO:0000313" key="4">
    <source>
        <dbReference type="Proteomes" id="UP000711407"/>
    </source>
</evidence>
<evidence type="ECO:0000259" key="2">
    <source>
        <dbReference type="Pfam" id="PF10988"/>
    </source>
</evidence>
<dbReference type="EMBL" id="DYXT01000020">
    <property type="protein sequence ID" value="HJE38763.1"/>
    <property type="molecule type" value="Genomic_DNA"/>
</dbReference>
<accession>A0A921E810</accession>
<reference evidence="3" key="2">
    <citation type="submission" date="2021-09" db="EMBL/GenBank/DDBJ databases">
        <authorList>
            <person name="Gilroy R."/>
        </authorList>
    </citation>
    <scope>NUCLEOTIDE SEQUENCE</scope>
    <source>
        <strain evidence="3">4100</strain>
    </source>
</reference>
<protein>
    <submittedName>
        <fullName evidence="3">DUF2807 domain-containing protein</fullName>
    </submittedName>
</protein>
<proteinExistence type="predicted"/>
<organism evidence="3 4">
    <name type="scientific">Candidatus Amulumruptor caecigallinarius</name>
    <dbReference type="NCBI Taxonomy" id="2109911"/>
    <lineage>
        <taxon>Bacteria</taxon>
        <taxon>Pseudomonadati</taxon>
        <taxon>Bacteroidota</taxon>
        <taxon>Bacteroidia</taxon>
        <taxon>Bacteroidales</taxon>
        <taxon>Muribaculaceae</taxon>
        <taxon>Candidatus Amulumruptor</taxon>
    </lineage>
</organism>
<feature type="domain" description="Putative auto-transporter adhesin head GIN" evidence="2">
    <location>
        <begin position="37"/>
        <end position="223"/>
    </location>
</feature>
<evidence type="ECO:0000313" key="3">
    <source>
        <dbReference type="EMBL" id="HJE38763.1"/>
    </source>
</evidence>